<comment type="caution">
    <text evidence="1">The sequence shown here is derived from an EMBL/GenBank/DDBJ whole genome shotgun (WGS) entry which is preliminary data.</text>
</comment>
<dbReference type="EMBL" id="SLZR01000006">
    <property type="protein sequence ID" value="TCS41306.1"/>
    <property type="molecule type" value="Genomic_DNA"/>
</dbReference>
<dbReference type="Proteomes" id="UP000295793">
    <property type="component" value="Unassembled WGS sequence"/>
</dbReference>
<evidence type="ECO:0000313" key="1">
    <source>
        <dbReference type="EMBL" id="TCS41306.1"/>
    </source>
</evidence>
<dbReference type="RefSeq" id="WP_132701281.1">
    <property type="nucleotide sequence ID" value="NZ_SLZR01000006.1"/>
</dbReference>
<dbReference type="AlphaFoldDB" id="A0A4R3I8J1"/>
<protein>
    <submittedName>
        <fullName evidence="1">Uncharacterized protein</fullName>
    </submittedName>
</protein>
<evidence type="ECO:0000313" key="2">
    <source>
        <dbReference type="Proteomes" id="UP000295793"/>
    </source>
</evidence>
<name>A0A4R3I8J1_9GAMM</name>
<gene>
    <name evidence="1" type="ORF">BCF53_10637</name>
</gene>
<accession>A0A4R3I8J1</accession>
<keyword evidence="2" id="KW-1185">Reference proteome</keyword>
<sequence>MLTDQDRHNLDRHLTQASQLFKQRCSGWQSGMSTKQAYSIEQRLFPSIQVLSNHAEELFVDSWPGAPWQLKVAIIAAIRCEDVAVFNSALDVLAENISADETQEFSQLLWLAMPCEISKEKLQALTDHPLLNHFSESEFSKLLWPEETIRKLVGHLGISLPYWLEESDQLKYSERSVVLRDLIQQKPHASRQLMDWLEGSQSDADEWQWLTLTEDDVATELYFKHCLQNPAHLTAASYRGTANFLGRLTQCFLISAQAESAAYAVENILGVSVEWKHSMTDAKTGEPISSSPLQPVMPVDINAGNRLQLGGRCSTALTLADWLLDQPSALQTLGWYHLGQALGRAIPDYSHHWVTNQWQFLQTNIDVPEVIHEV</sequence>
<dbReference type="OrthoDB" id="9842608at2"/>
<proteinExistence type="predicted"/>
<organism evidence="1 2">
    <name type="scientific">Reinekea marinisedimentorum</name>
    <dbReference type="NCBI Taxonomy" id="230495"/>
    <lineage>
        <taxon>Bacteria</taxon>
        <taxon>Pseudomonadati</taxon>
        <taxon>Pseudomonadota</taxon>
        <taxon>Gammaproteobacteria</taxon>
        <taxon>Oceanospirillales</taxon>
        <taxon>Saccharospirillaceae</taxon>
        <taxon>Reinekea</taxon>
    </lineage>
</organism>
<reference evidence="1 2" key="1">
    <citation type="submission" date="2019-03" db="EMBL/GenBank/DDBJ databases">
        <title>Genomic Encyclopedia of Archaeal and Bacterial Type Strains, Phase II (KMG-II): from individual species to whole genera.</title>
        <authorList>
            <person name="Goeker M."/>
        </authorList>
    </citation>
    <scope>NUCLEOTIDE SEQUENCE [LARGE SCALE GENOMIC DNA]</scope>
    <source>
        <strain evidence="1 2">DSM 15388</strain>
    </source>
</reference>